<dbReference type="Gene3D" id="3.20.20.80">
    <property type="entry name" value="Glycosidases"/>
    <property type="match status" value="1"/>
</dbReference>
<evidence type="ECO:0000313" key="5">
    <source>
        <dbReference type="Proteomes" id="UP001595764"/>
    </source>
</evidence>
<name>A0ABV7QIJ6_9PSEU</name>
<keyword evidence="5" id="KW-1185">Reference proteome</keyword>
<comment type="similarity">
    <text evidence="1">Belongs to the glycosyl hydrolase 25 family.</text>
</comment>
<keyword evidence="2 4" id="KW-0378">Hydrolase</keyword>
<accession>A0ABV7QIJ6</accession>
<evidence type="ECO:0000313" key="4">
    <source>
        <dbReference type="EMBL" id="MFC3513048.1"/>
    </source>
</evidence>
<dbReference type="PROSITE" id="PS51904">
    <property type="entry name" value="GLYCOSYL_HYDROL_F25_2"/>
    <property type="match status" value="1"/>
</dbReference>
<dbReference type="CDD" id="cd00599">
    <property type="entry name" value="GH25_muramidase"/>
    <property type="match status" value="1"/>
</dbReference>
<keyword evidence="3" id="KW-0326">Glycosidase</keyword>
<dbReference type="RefSeq" id="WP_377872951.1">
    <property type="nucleotide sequence ID" value="NZ_JBHMAY010000043.1"/>
</dbReference>
<dbReference type="Pfam" id="PF01183">
    <property type="entry name" value="Glyco_hydro_25"/>
    <property type="match status" value="1"/>
</dbReference>
<protein>
    <submittedName>
        <fullName evidence="4">Glycoside hydrolase family 25 protein</fullName>
    </submittedName>
</protein>
<gene>
    <name evidence="4" type="ORF">ACFORO_22955</name>
</gene>
<dbReference type="InterPro" id="IPR002053">
    <property type="entry name" value="Glyco_hydro_25"/>
</dbReference>
<sequence length="330" mass="35698">MLYGIDISNHQGGAFDLRRTRAEGFDFAFLKATDGAGWVDPQFGRNLGEARGAGLLVAAYHYQRGNASAAAQVDTITRTVPRDVPVIPDVEKDGGNLALTRDIVGRLRGAGYTVPLVYVPRWYWRDTLGSPPLDGLPPLWSSRYPDMNGGYASQIYARVPANYWDGYGGAGVEVLQFTSSATVAGHTPVDANAYRGTRDQLAALLSSRSNPQKEVDMPAIPVSLPHSADWNYVALPFESNANSTVVGDAWFTIFAAWGEVEYEVVTIGGGLKLVGLIGTAPTAGRLADRQRNFWQVPSGLEGIALRYRARNAKGETTNGRIGYSFPQKGK</sequence>
<comment type="caution">
    <text evidence="4">The sequence shown here is derived from an EMBL/GenBank/DDBJ whole genome shotgun (WGS) entry which is preliminary data.</text>
</comment>
<dbReference type="PANTHER" id="PTHR34135">
    <property type="entry name" value="LYSOZYME"/>
    <property type="match status" value="1"/>
</dbReference>
<organism evidence="4 5">
    <name type="scientific">Amycolatopsis halotolerans</name>
    <dbReference type="NCBI Taxonomy" id="330083"/>
    <lineage>
        <taxon>Bacteria</taxon>
        <taxon>Bacillati</taxon>
        <taxon>Actinomycetota</taxon>
        <taxon>Actinomycetes</taxon>
        <taxon>Pseudonocardiales</taxon>
        <taxon>Pseudonocardiaceae</taxon>
        <taxon>Amycolatopsis</taxon>
    </lineage>
</organism>
<dbReference type="PANTHER" id="PTHR34135:SF2">
    <property type="entry name" value="LYSOZYME"/>
    <property type="match status" value="1"/>
</dbReference>
<proteinExistence type="inferred from homology"/>
<dbReference type="SMART" id="SM00641">
    <property type="entry name" value="Glyco_25"/>
    <property type="match status" value="1"/>
</dbReference>
<evidence type="ECO:0000256" key="3">
    <source>
        <dbReference type="ARBA" id="ARBA00023295"/>
    </source>
</evidence>
<dbReference type="InterPro" id="IPR018077">
    <property type="entry name" value="Glyco_hydro_fam25_subgr"/>
</dbReference>
<dbReference type="InterPro" id="IPR017853">
    <property type="entry name" value="GH"/>
</dbReference>
<dbReference type="GO" id="GO:0016787">
    <property type="term" value="F:hydrolase activity"/>
    <property type="evidence" value="ECO:0007669"/>
    <property type="project" value="UniProtKB-KW"/>
</dbReference>
<evidence type="ECO:0000256" key="2">
    <source>
        <dbReference type="ARBA" id="ARBA00022801"/>
    </source>
</evidence>
<dbReference type="Proteomes" id="UP001595764">
    <property type="component" value="Unassembled WGS sequence"/>
</dbReference>
<dbReference type="SUPFAM" id="SSF51445">
    <property type="entry name" value="(Trans)glycosidases"/>
    <property type="match status" value="1"/>
</dbReference>
<dbReference type="EMBL" id="JBHRWI010000027">
    <property type="protein sequence ID" value="MFC3513048.1"/>
    <property type="molecule type" value="Genomic_DNA"/>
</dbReference>
<reference evidence="5" key="1">
    <citation type="journal article" date="2019" name="Int. J. Syst. Evol. Microbiol.">
        <title>The Global Catalogue of Microorganisms (GCM) 10K type strain sequencing project: providing services to taxonomists for standard genome sequencing and annotation.</title>
        <authorList>
            <consortium name="The Broad Institute Genomics Platform"/>
            <consortium name="The Broad Institute Genome Sequencing Center for Infectious Disease"/>
            <person name="Wu L."/>
            <person name="Ma J."/>
        </authorList>
    </citation>
    <scope>NUCLEOTIDE SEQUENCE [LARGE SCALE GENOMIC DNA]</scope>
    <source>
        <strain evidence="5">CGMCC 4.7682</strain>
    </source>
</reference>
<evidence type="ECO:0000256" key="1">
    <source>
        <dbReference type="ARBA" id="ARBA00010646"/>
    </source>
</evidence>